<feature type="transmembrane region" description="Helical" evidence="1">
    <location>
        <begin position="51"/>
        <end position="70"/>
    </location>
</feature>
<accession>A0A2T4DTP4</accession>
<keyword evidence="1" id="KW-0812">Transmembrane</keyword>
<gene>
    <name evidence="2" type="ORF">C9994_04135</name>
</gene>
<reference evidence="2 3" key="1">
    <citation type="submission" date="2018-03" db="EMBL/GenBank/DDBJ databases">
        <title>Cross-interface Injection: A General Nanoliter Liquid Handling Method Applied to Single Cells Genome Amplification Automated Nanoliter Liquid Handling Applied to Single Cell Multiple Displacement Amplification.</title>
        <authorList>
            <person name="Yun J."/>
            <person name="Xu P."/>
            <person name="Xu J."/>
            <person name="Dai X."/>
            <person name="Wang Y."/>
            <person name="Zheng X."/>
            <person name="Cao C."/>
            <person name="Yi Q."/>
            <person name="Zhu Y."/>
            <person name="Wang L."/>
            <person name="Dong Z."/>
            <person name="Huang Y."/>
            <person name="Huang L."/>
            <person name="Du W."/>
        </authorList>
    </citation>
    <scope>NUCLEOTIDE SEQUENCE [LARGE SCALE GENOMIC DNA]</scope>
    <source>
        <strain evidence="2 3">Z-D1-2</strain>
    </source>
</reference>
<proteinExistence type="predicted"/>
<evidence type="ECO:0000313" key="2">
    <source>
        <dbReference type="EMBL" id="PTB97173.1"/>
    </source>
</evidence>
<comment type="caution">
    <text evidence="2">The sequence shown here is derived from an EMBL/GenBank/DDBJ whole genome shotgun (WGS) entry which is preliminary data.</text>
</comment>
<feature type="transmembrane region" description="Helical" evidence="1">
    <location>
        <begin position="28"/>
        <end position="45"/>
    </location>
</feature>
<name>A0A2T4DTP4_9BACT</name>
<dbReference type="EMBL" id="PYVU01000022">
    <property type="protein sequence ID" value="PTB97173.1"/>
    <property type="molecule type" value="Genomic_DNA"/>
</dbReference>
<dbReference type="Pfam" id="PF06127">
    <property type="entry name" value="Mpo1-like"/>
    <property type="match status" value="1"/>
</dbReference>
<sequence>MADRKYNSFKEFYPYYLTEHQDATCRKLHFIGTGLLFAILAWVLATQTWWGLWLIPITGYGFAWVGHFFYEKNKPATFQYPLWSLASDFKLFFDILAGKQPLSPPNRN</sequence>
<dbReference type="PANTHER" id="PTHR34205">
    <property type="entry name" value="TRANSMEMBRANE PROTEIN"/>
    <property type="match status" value="1"/>
</dbReference>
<keyword evidence="1" id="KW-0472">Membrane</keyword>
<organism evidence="2 3">
    <name type="scientific">Marivirga lumbricoides</name>
    <dbReference type="NCBI Taxonomy" id="1046115"/>
    <lineage>
        <taxon>Bacteria</taxon>
        <taxon>Pseudomonadati</taxon>
        <taxon>Bacteroidota</taxon>
        <taxon>Cytophagia</taxon>
        <taxon>Cytophagales</taxon>
        <taxon>Marivirgaceae</taxon>
        <taxon>Marivirga</taxon>
    </lineage>
</organism>
<evidence type="ECO:0000256" key="1">
    <source>
        <dbReference type="SAM" id="Phobius"/>
    </source>
</evidence>
<protein>
    <submittedName>
        <fullName evidence="2">DUF962 domain-containing protein</fullName>
    </submittedName>
</protein>
<dbReference type="PANTHER" id="PTHR34205:SF2">
    <property type="entry name" value="DUF962 DOMAIN-CONTAINING PROTEIN"/>
    <property type="match status" value="1"/>
</dbReference>
<evidence type="ECO:0000313" key="3">
    <source>
        <dbReference type="Proteomes" id="UP000240608"/>
    </source>
</evidence>
<dbReference type="InterPro" id="IPR009305">
    <property type="entry name" value="Mpo1-like"/>
</dbReference>
<dbReference type="AlphaFoldDB" id="A0A2T4DTP4"/>
<keyword evidence="1" id="KW-1133">Transmembrane helix</keyword>
<dbReference type="Proteomes" id="UP000240608">
    <property type="component" value="Unassembled WGS sequence"/>
</dbReference>